<dbReference type="AlphaFoldDB" id="H1DLC2"/>
<gene>
    <name evidence="2" type="ORF">HMPREF9449_03058</name>
</gene>
<name>H1DLC2_9BACT</name>
<dbReference type="HOGENOM" id="CLU_051638_7_4_10"/>
<proteinExistence type="predicted"/>
<evidence type="ECO:0000256" key="1">
    <source>
        <dbReference type="SAM" id="Phobius"/>
    </source>
</evidence>
<organism evidence="2 3">
    <name type="scientific">Odoribacter laneus YIT 12061</name>
    <dbReference type="NCBI Taxonomy" id="742817"/>
    <lineage>
        <taxon>Bacteria</taxon>
        <taxon>Pseudomonadati</taxon>
        <taxon>Bacteroidota</taxon>
        <taxon>Bacteroidia</taxon>
        <taxon>Bacteroidales</taxon>
        <taxon>Odoribacteraceae</taxon>
        <taxon>Odoribacter</taxon>
    </lineage>
</organism>
<dbReference type="RefSeq" id="WP_009138200.1">
    <property type="nucleotide sequence ID" value="NZ_JH594599.1"/>
</dbReference>
<dbReference type="EMBL" id="ADMC01000037">
    <property type="protein sequence ID" value="EHP45011.1"/>
    <property type="molecule type" value="Genomic_DNA"/>
</dbReference>
<comment type="caution">
    <text evidence="2">The sequence shown here is derived from an EMBL/GenBank/DDBJ whole genome shotgun (WGS) entry which is preliminary data.</text>
</comment>
<accession>H1DLC2</accession>
<dbReference type="SUPFAM" id="SSF51161">
    <property type="entry name" value="Trimeric LpxA-like enzymes"/>
    <property type="match status" value="1"/>
</dbReference>
<sequence length="191" mass="21708">MLHKLLYSKIVKFILYCFFSLFYNKKYLRGYFFKVKRLGWYWCFMGLSSRLWGTNRHIPWPVNPNTIVSNSHNIEFDLDNLNIFQTPGCYWQNQGGKIIVGKDCWIAPNVGLITTNHDVNNPNRHVEGKDIILKEKCWIGMNSVILPGVTLGPGTVVGAGSVVTHSFPEGHCVIAGVPAKLIRNLQNEKEA</sequence>
<dbReference type="PANTHER" id="PTHR23416:SF78">
    <property type="entry name" value="LIPOPOLYSACCHARIDE BIOSYNTHESIS O-ACETYL TRANSFERASE WBBJ-RELATED"/>
    <property type="match status" value="1"/>
</dbReference>
<protein>
    <recommendedName>
        <fullName evidence="4">Acyltransferase</fullName>
    </recommendedName>
</protein>
<dbReference type="CDD" id="cd04647">
    <property type="entry name" value="LbH_MAT_like"/>
    <property type="match status" value="1"/>
</dbReference>
<dbReference type="GeneID" id="98070575"/>
<dbReference type="Pfam" id="PF00132">
    <property type="entry name" value="Hexapep"/>
    <property type="match status" value="1"/>
</dbReference>
<evidence type="ECO:0000313" key="3">
    <source>
        <dbReference type="Proteomes" id="UP000004892"/>
    </source>
</evidence>
<evidence type="ECO:0008006" key="4">
    <source>
        <dbReference type="Google" id="ProtNLM"/>
    </source>
</evidence>
<dbReference type="InterPro" id="IPR001451">
    <property type="entry name" value="Hexapep"/>
</dbReference>
<keyword evidence="1" id="KW-0472">Membrane</keyword>
<reference evidence="2 3" key="1">
    <citation type="submission" date="2012-01" db="EMBL/GenBank/DDBJ databases">
        <title>The Genome Sequence of Odoribacter laneus YIT 12061.</title>
        <authorList>
            <consortium name="The Broad Institute Genome Sequencing Platform"/>
            <person name="Earl A."/>
            <person name="Ward D."/>
            <person name="Feldgarden M."/>
            <person name="Gevers D."/>
            <person name="Morotomi M."/>
            <person name="Young S.K."/>
            <person name="Zeng Q."/>
            <person name="Gargeya S."/>
            <person name="Fitzgerald M."/>
            <person name="Haas B."/>
            <person name="Abouelleil A."/>
            <person name="Alvarado L."/>
            <person name="Arachchi H.M."/>
            <person name="Berlin A."/>
            <person name="Chapman S.B."/>
            <person name="Gearin G."/>
            <person name="Goldberg J."/>
            <person name="Griggs A."/>
            <person name="Gujja S."/>
            <person name="Hansen M."/>
            <person name="Heiman D."/>
            <person name="Howarth C."/>
            <person name="Larimer J."/>
            <person name="Lui A."/>
            <person name="MacDonald P.J.P."/>
            <person name="McCowen C."/>
            <person name="Montmayeur A."/>
            <person name="Murphy C."/>
            <person name="Neiman D."/>
            <person name="Pearson M."/>
            <person name="Priest M."/>
            <person name="Roberts A."/>
            <person name="Saif S."/>
            <person name="Shea T."/>
            <person name="Sisk P."/>
            <person name="Stolte C."/>
            <person name="Sykes S."/>
            <person name="Wortman J."/>
            <person name="Nusbaum C."/>
            <person name="Birren B."/>
        </authorList>
    </citation>
    <scope>NUCLEOTIDE SEQUENCE [LARGE SCALE GENOMIC DNA]</scope>
    <source>
        <strain evidence="2 3">YIT 12061</strain>
    </source>
</reference>
<dbReference type="PANTHER" id="PTHR23416">
    <property type="entry name" value="SIALIC ACID SYNTHASE-RELATED"/>
    <property type="match status" value="1"/>
</dbReference>
<dbReference type="Gene3D" id="2.160.10.10">
    <property type="entry name" value="Hexapeptide repeat proteins"/>
    <property type="match status" value="1"/>
</dbReference>
<dbReference type="eggNOG" id="COG0110">
    <property type="taxonomic scope" value="Bacteria"/>
</dbReference>
<dbReference type="STRING" id="742817.HMPREF9449_03058"/>
<dbReference type="InterPro" id="IPR051159">
    <property type="entry name" value="Hexapeptide_acetyltransf"/>
</dbReference>
<evidence type="ECO:0000313" key="2">
    <source>
        <dbReference type="EMBL" id="EHP45011.1"/>
    </source>
</evidence>
<dbReference type="InterPro" id="IPR011004">
    <property type="entry name" value="Trimer_LpxA-like_sf"/>
</dbReference>
<feature type="transmembrane region" description="Helical" evidence="1">
    <location>
        <begin position="6"/>
        <end position="24"/>
    </location>
</feature>
<dbReference type="Proteomes" id="UP000004892">
    <property type="component" value="Unassembled WGS sequence"/>
</dbReference>
<keyword evidence="1" id="KW-0812">Transmembrane</keyword>
<dbReference type="PATRIC" id="fig|742817.3.peg.3266"/>
<keyword evidence="1" id="KW-1133">Transmembrane helix</keyword>
<keyword evidence="3" id="KW-1185">Reference proteome</keyword>